<dbReference type="AlphaFoldDB" id="A0A918VTB8"/>
<organism evidence="11 12">
    <name type="scientific">Devosia pacifica</name>
    <dbReference type="NCBI Taxonomy" id="1335967"/>
    <lineage>
        <taxon>Bacteria</taxon>
        <taxon>Pseudomonadati</taxon>
        <taxon>Pseudomonadota</taxon>
        <taxon>Alphaproteobacteria</taxon>
        <taxon>Hyphomicrobiales</taxon>
        <taxon>Devosiaceae</taxon>
        <taxon>Devosia</taxon>
    </lineage>
</organism>
<evidence type="ECO:0000259" key="10">
    <source>
        <dbReference type="PROSITE" id="PS52029"/>
    </source>
</evidence>
<keyword evidence="6 9" id="KW-0133">Cell shape</keyword>
<dbReference type="PROSITE" id="PS52029">
    <property type="entry name" value="LD_TPASE"/>
    <property type="match status" value="1"/>
</dbReference>
<evidence type="ECO:0000256" key="3">
    <source>
        <dbReference type="ARBA" id="ARBA00022676"/>
    </source>
</evidence>
<evidence type="ECO:0000256" key="4">
    <source>
        <dbReference type="ARBA" id="ARBA00022679"/>
    </source>
</evidence>
<dbReference type="GO" id="GO:0016757">
    <property type="term" value="F:glycosyltransferase activity"/>
    <property type="evidence" value="ECO:0007669"/>
    <property type="project" value="UniProtKB-KW"/>
</dbReference>
<keyword evidence="3" id="KW-0328">Glycosyltransferase</keyword>
<dbReference type="CDD" id="cd16913">
    <property type="entry name" value="YkuD_like"/>
    <property type="match status" value="1"/>
</dbReference>
<dbReference type="Pfam" id="PF03734">
    <property type="entry name" value="YkuD"/>
    <property type="match status" value="1"/>
</dbReference>
<evidence type="ECO:0000256" key="8">
    <source>
        <dbReference type="ARBA" id="ARBA00023316"/>
    </source>
</evidence>
<dbReference type="GO" id="GO:0071972">
    <property type="term" value="F:peptidoglycan L,D-transpeptidase activity"/>
    <property type="evidence" value="ECO:0007669"/>
    <property type="project" value="TreeGrafter"/>
</dbReference>
<feature type="domain" description="L,D-TPase catalytic" evidence="10">
    <location>
        <begin position="68"/>
        <end position="206"/>
    </location>
</feature>
<keyword evidence="7 9" id="KW-0573">Peptidoglycan synthesis</keyword>
<comment type="similarity">
    <text evidence="2">Belongs to the YkuD family.</text>
</comment>
<keyword evidence="5" id="KW-0378">Hydrolase</keyword>
<accession>A0A918VTB8</accession>
<keyword evidence="8 9" id="KW-0961">Cell wall biogenesis/degradation</keyword>
<proteinExistence type="inferred from homology"/>
<evidence type="ECO:0000256" key="2">
    <source>
        <dbReference type="ARBA" id="ARBA00005992"/>
    </source>
</evidence>
<gene>
    <name evidence="11" type="ORF">GCM10007989_15130</name>
</gene>
<dbReference type="SUPFAM" id="SSF141523">
    <property type="entry name" value="L,D-transpeptidase catalytic domain-like"/>
    <property type="match status" value="1"/>
</dbReference>
<dbReference type="Proteomes" id="UP000646579">
    <property type="component" value="Unassembled WGS sequence"/>
</dbReference>
<dbReference type="InterPro" id="IPR050979">
    <property type="entry name" value="LD-transpeptidase"/>
</dbReference>
<comment type="caution">
    <text evidence="11">The sequence shown here is derived from an EMBL/GenBank/DDBJ whole genome shotgun (WGS) entry which is preliminary data.</text>
</comment>
<evidence type="ECO:0000313" key="12">
    <source>
        <dbReference type="Proteomes" id="UP000646579"/>
    </source>
</evidence>
<dbReference type="Gene3D" id="2.40.440.10">
    <property type="entry name" value="L,D-transpeptidase catalytic domain-like"/>
    <property type="match status" value="1"/>
</dbReference>
<feature type="active site" description="Proton donor/acceptor" evidence="9">
    <location>
        <position position="166"/>
    </location>
</feature>
<reference evidence="11" key="1">
    <citation type="journal article" date="2014" name="Int. J. Syst. Evol. Microbiol.">
        <title>Complete genome sequence of Corynebacterium casei LMG S-19264T (=DSM 44701T), isolated from a smear-ripened cheese.</title>
        <authorList>
            <consortium name="US DOE Joint Genome Institute (JGI-PGF)"/>
            <person name="Walter F."/>
            <person name="Albersmeier A."/>
            <person name="Kalinowski J."/>
            <person name="Ruckert C."/>
        </authorList>
    </citation>
    <scope>NUCLEOTIDE SEQUENCE</scope>
    <source>
        <strain evidence="11">KCTC 32437</strain>
    </source>
</reference>
<dbReference type="PANTHER" id="PTHR30582:SF24">
    <property type="entry name" value="L,D-TRANSPEPTIDASE ERFK_SRFK-RELATED"/>
    <property type="match status" value="1"/>
</dbReference>
<dbReference type="GO" id="GO:0008360">
    <property type="term" value="P:regulation of cell shape"/>
    <property type="evidence" value="ECO:0007669"/>
    <property type="project" value="UniProtKB-UniRule"/>
</dbReference>
<protein>
    <recommendedName>
        <fullName evidence="10">L,D-TPase catalytic domain-containing protein</fullName>
    </recommendedName>
</protein>
<evidence type="ECO:0000256" key="1">
    <source>
        <dbReference type="ARBA" id="ARBA00004752"/>
    </source>
</evidence>
<evidence type="ECO:0000256" key="7">
    <source>
        <dbReference type="ARBA" id="ARBA00022984"/>
    </source>
</evidence>
<name>A0A918VTB8_9HYPH</name>
<keyword evidence="4" id="KW-0808">Transferase</keyword>
<dbReference type="InterPro" id="IPR005490">
    <property type="entry name" value="LD_TPept_cat_dom"/>
</dbReference>
<evidence type="ECO:0000256" key="6">
    <source>
        <dbReference type="ARBA" id="ARBA00022960"/>
    </source>
</evidence>
<comment type="pathway">
    <text evidence="1 9">Cell wall biogenesis; peptidoglycan biosynthesis.</text>
</comment>
<dbReference type="GO" id="GO:0071555">
    <property type="term" value="P:cell wall organization"/>
    <property type="evidence" value="ECO:0007669"/>
    <property type="project" value="UniProtKB-UniRule"/>
</dbReference>
<dbReference type="InterPro" id="IPR038063">
    <property type="entry name" value="Transpep_catalytic_dom"/>
</dbReference>
<sequence>MLGLPVALAACSSAGRRAAPELRVDPYYQSIYGSVVDNGNRIPAVDLRRVDPRFWRQEVDYAGSEAPGTIVVDTPSRFLYLVQAGGRAMRYGVGVGREEALQFRGTATIGRKAVWPRWTPTQNMIRREPERYRPYADGLPGGITNPLGARALYLYRNGRDTLFRIHGTTEPYTIGTNVSSGCIRLMNQDIIDLHSRVPSGTRVIVRQ</sequence>
<keyword evidence="12" id="KW-1185">Reference proteome</keyword>
<dbReference type="GO" id="GO:0005576">
    <property type="term" value="C:extracellular region"/>
    <property type="evidence" value="ECO:0007669"/>
    <property type="project" value="TreeGrafter"/>
</dbReference>
<evidence type="ECO:0000256" key="9">
    <source>
        <dbReference type="PROSITE-ProRule" id="PRU01373"/>
    </source>
</evidence>
<dbReference type="FunFam" id="2.40.440.10:FF:000002">
    <property type="entry name" value="L,D-transpeptidase ErfK/SrfK"/>
    <property type="match status" value="1"/>
</dbReference>
<dbReference type="GO" id="GO:0018104">
    <property type="term" value="P:peptidoglycan-protein cross-linking"/>
    <property type="evidence" value="ECO:0007669"/>
    <property type="project" value="TreeGrafter"/>
</dbReference>
<reference evidence="11" key="2">
    <citation type="submission" date="2020-09" db="EMBL/GenBank/DDBJ databases">
        <authorList>
            <person name="Sun Q."/>
            <person name="Kim S."/>
        </authorList>
    </citation>
    <scope>NUCLEOTIDE SEQUENCE</scope>
    <source>
        <strain evidence="11">KCTC 32437</strain>
    </source>
</reference>
<evidence type="ECO:0000256" key="5">
    <source>
        <dbReference type="ARBA" id="ARBA00022801"/>
    </source>
</evidence>
<dbReference type="PANTHER" id="PTHR30582">
    <property type="entry name" value="L,D-TRANSPEPTIDASE"/>
    <property type="match status" value="1"/>
</dbReference>
<evidence type="ECO:0000313" key="11">
    <source>
        <dbReference type="EMBL" id="GHA20939.1"/>
    </source>
</evidence>
<dbReference type="EMBL" id="BMZE01000002">
    <property type="protein sequence ID" value="GHA20939.1"/>
    <property type="molecule type" value="Genomic_DNA"/>
</dbReference>
<feature type="active site" description="Nucleophile" evidence="9">
    <location>
        <position position="182"/>
    </location>
</feature>